<accession>A0ABW9IB87</accession>
<comment type="caution">
    <text evidence="2">The sequence shown here is derived from an EMBL/GenBank/DDBJ whole genome shotgun (WGS) entry which is preliminary data.</text>
</comment>
<proteinExistence type="predicted"/>
<feature type="non-terminal residue" evidence="2">
    <location>
        <position position="87"/>
    </location>
</feature>
<organism evidence="2 3">
    <name type="scientific">Streptomyces niveiscabiei</name>
    <dbReference type="NCBI Taxonomy" id="164115"/>
    <lineage>
        <taxon>Bacteria</taxon>
        <taxon>Bacillati</taxon>
        <taxon>Actinomycetota</taxon>
        <taxon>Actinomycetes</taxon>
        <taxon>Kitasatosporales</taxon>
        <taxon>Streptomycetaceae</taxon>
        <taxon>Streptomyces</taxon>
    </lineage>
</organism>
<feature type="non-terminal residue" evidence="2">
    <location>
        <position position="1"/>
    </location>
</feature>
<name>A0ABW9IB87_9ACTN</name>
<sequence>DSAGIYFDPETASDLEAILANAEMPPDLLVRAAALRRRIVREGISKYARGQGPVPSPRGPSRRVLVTGQVEDDRSIQTGGAGMTNLA</sequence>
<dbReference type="Proteomes" id="UP001631957">
    <property type="component" value="Unassembled WGS sequence"/>
</dbReference>
<evidence type="ECO:0000313" key="2">
    <source>
        <dbReference type="EMBL" id="MFM9616247.1"/>
    </source>
</evidence>
<evidence type="ECO:0000256" key="1">
    <source>
        <dbReference type="SAM" id="MobiDB-lite"/>
    </source>
</evidence>
<keyword evidence="3" id="KW-1185">Reference proteome</keyword>
<dbReference type="EMBL" id="JBJVNI010000336">
    <property type="protein sequence ID" value="MFM9616247.1"/>
    <property type="molecule type" value="Genomic_DNA"/>
</dbReference>
<feature type="region of interest" description="Disordered" evidence="1">
    <location>
        <begin position="48"/>
        <end position="87"/>
    </location>
</feature>
<protein>
    <submittedName>
        <fullName evidence="2">Uncharacterized protein</fullName>
    </submittedName>
</protein>
<evidence type="ECO:0000313" key="3">
    <source>
        <dbReference type="Proteomes" id="UP001631957"/>
    </source>
</evidence>
<reference evidence="2 3" key="1">
    <citation type="submission" date="2024-12" db="EMBL/GenBank/DDBJ databases">
        <title>Forecasting of Potato common scab and diversities of Pathogenic streptomyces spp. in china.</title>
        <authorList>
            <person name="Handique U."/>
            <person name="Wu J."/>
        </authorList>
    </citation>
    <scope>NUCLEOTIDE SEQUENCE [LARGE SCALE GENOMIC DNA]</scope>
    <source>
        <strain evidence="2 3">ZRIMU1530</strain>
    </source>
</reference>
<gene>
    <name evidence="2" type="ORF">ACKI18_47970</name>
</gene>
<dbReference type="RefSeq" id="WP_409135019.1">
    <property type="nucleotide sequence ID" value="NZ_JBJVNI010000336.1"/>
</dbReference>